<dbReference type="AlphaFoldDB" id="A0AAD7IGE4"/>
<evidence type="ECO:0000256" key="1">
    <source>
        <dbReference type="SAM" id="MobiDB-lite"/>
    </source>
</evidence>
<dbReference type="InterPro" id="IPR029064">
    <property type="entry name" value="Ribosomal_eL30-like_sf"/>
</dbReference>
<comment type="caution">
    <text evidence="2">The sequence shown here is derived from an EMBL/GenBank/DDBJ whole genome shotgun (WGS) entry which is preliminary data.</text>
</comment>
<gene>
    <name evidence="2" type="ORF">B0H16DRAFT_1566006</name>
</gene>
<dbReference type="EMBL" id="JARKIB010000100">
    <property type="protein sequence ID" value="KAJ7741110.1"/>
    <property type="molecule type" value="Genomic_DNA"/>
</dbReference>
<name>A0AAD7IGE4_9AGAR</name>
<dbReference type="GO" id="GO:0005840">
    <property type="term" value="C:ribosome"/>
    <property type="evidence" value="ECO:0007669"/>
    <property type="project" value="InterPro"/>
</dbReference>
<dbReference type="GO" id="GO:0003735">
    <property type="term" value="F:structural constituent of ribosome"/>
    <property type="evidence" value="ECO:0007669"/>
    <property type="project" value="InterPro"/>
</dbReference>
<evidence type="ECO:0000313" key="2">
    <source>
        <dbReference type="EMBL" id="KAJ7741110.1"/>
    </source>
</evidence>
<keyword evidence="3" id="KW-1185">Reference proteome</keyword>
<organism evidence="2 3">
    <name type="scientific">Mycena metata</name>
    <dbReference type="NCBI Taxonomy" id="1033252"/>
    <lineage>
        <taxon>Eukaryota</taxon>
        <taxon>Fungi</taxon>
        <taxon>Dikarya</taxon>
        <taxon>Basidiomycota</taxon>
        <taxon>Agaricomycotina</taxon>
        <taxon>Agaricomycetes</taxon>
        <taxon>Agaricomycetidae</taxon>
        <taxon>Agaricales</taxon>
        <taxon>Marasmiineae</taxon>
        <taxon>Mycenaceae</taxon>
        <taxon>Mycena</taxon>
    </lineage>
</organism>
<sequence>MSDAGGDMAIDAPVAEEAPKGKLSVEDALQGALSLCYLVSPENALVHDGLARSLRKCTKALDKRQAHLCVLVRSIRFTSSRSETPRSSGRGRVSARLTARGTRGRLLGATASS</sequence>
<dbReference type="PRINTS" id="PR00972">
    <property type="entry name" value="RIBSOMALS12E"/>
</dbReference>
<accession>A0AAD7IGE4</accession>
<feature type="non-terminal residue" evidence="2">
    <location>
        <position position="1"/>
    </location>
</feature>
<protein>
    <submittedName>
        <fullName evidence="2">Uncharacterized protein</fullName>
    </submittedName>
</protein>
<reference evidence="2" key="1">
    <citation type="submission" date="2023-03" db="EMBL/GenBank/DDBJ databases">
        <title>Massive genome expansion in bonnet fungi (Mycena s.s.) driven by repeated elements and novel gene families across ecological guilds.</title>
        <authorList>
            <consortium name="Lawrence Berkeley National Laboratory"/>
            <person name="Harder C.B."/>
            <person name="Miyauchi S."/>
            <person name="Viragh M."/>
            <person name="Kuo A."/>
            <person name="Thoen E."/>
            <person name="Andreopoulos B."/>
            <person name="Lu D."/>
            <person name="Skrede I."/>
            <person name="Drula E."/>
            <person name="Henrissat B."/>
            <person name="Morin E."/>
            <person name="Kohler A."/>
            <person name="Barry K."/>
            <person name="LaButti K."/>
            <person name="Morin E."/>
            <person name="Salamov A."/>
            <person name="Lipzen A."/>
            <person name="Mereny Z."/>
            <person name="Hegedus B."/>
            <person name="Baldrian P."/>
            <person name="Stursova M."/>
            <person name="Weitz H."/>
            <person name="Taylor A."/>
            <person name="Grigoriev I.V."/>
            <person name="Nagy L.G."/>
            <person name="Martin F."/>
            <person name="Kauserud H."/>
        </authorList>
    </citation>
    <scope>NUCLEOTIDE SEQUENCE</scope>
    <source>
        <strain evidence="2">CBHHK182m</strain>
    </source>
</reference>
<dbReference type="Gene3D" id="3.30.1330.30">
    <property type="match status" value="1"/>
</dbReference>
<dbReference type="SUPFAM" id="SSF55315">
    <property type="entry name" value="L30e-like"/>
    <property type="match status" value="1"/>
</dbReference>
<evidence type="ECO:0000313" key="3">
    <source>
        <dbReference type="Proteomes" id="UP001215598"/>
    </source>
</evidence>
<dbReference type="Proteomes" id="UP001215598">
    <property type="component" value="Unassembled WGS sequence"/>
</dbReference>
<feature type="compositionally biased region" description="Low complexity" evidence="1">
    <location>
        <begin position="95"/>
        <end position="113"/>
    </location>
</feature>
<proteinExistence type="predicted"/>
<dbReference type="InterPro" id="IPR000530">
    <property type="entry name" value="Ribosomal_eS12"/>
</dbReference>
<dbReference type="GO" id="GO:0006412">
    <property type="term" value="P:translation"/>
    <property type="evidence" value="ECO:0007669"/>
    <property type="project" value="InterPro"/>
</dbReference>
<feature type="region of interest" description="Disordered" evidence="1">
    <location>
        <begin position="79"/>
        <end position="113"/>
    </location>
</feature>